<evidence type="ECO:0000313" key="3">
    <source>
        <dbReference type="Proteomes" id="UP001214638"/>
    </source>
</evidence>
<dbReference type="KEGG" id="bdw:94337018"/>
<dbReference type="InterPro" id="IPR010492">
    <property type="entry name" value="GINS_Psf3"/>
</dbReference>
<dbReference type="PANTHER" id="PTHR22768">
    <property type="entry name" value="DNA REPLICATION COMPLEX GINS PROTEIN PSF3"/>
    <property type="match status" value="1"/>
</dbReference>
<dbReference type="PANTHER" id="PTHR22768:SF0">
    <property type="entry name" value="DNA REPLICATION COMPLEX GINS PROTEIN PSF3"/>
    <property type="match status" value="1"/>
</dbReference>
<feature type="domain" description="GINS subunit" evidence="1">
    <location>
        <begin position="92"/>
        <end position="167"/>
    </location>
</feature>
<dbReference type="Gene3D" id="1.20.58.2050">
    <property type="match status" value="1"/>
</dbReference>
<dbReference type="GO" id="GO:1902975">
    <property type="term" value="P:mitotic DNA replication initiation"/>
    <property type="evidence" value="ECO:0007669"/>
    <property type="project" value="TreeGrafter"/>
</dbReference>
<dbReference type="RefSeq" id="XP_067802963.1">
    <property type="nucleotide sequence ID" value="XM_067947741.1"/>
</dbReference>
<dbReference type="Proteomes" id="UP001214638">
    <property type="component" value="Unassembled WGS sequence"/>
</dbReference>
<accession>A0AAD9UNQ3</accession>
<protein>
    <submittedName>
        <fullName evidence="2">Bifunctional GINS subunit</fullName>
    </submittedName>
</protein>
<organism evidence="2 3">
    <name type="scientific">Babesia duncani</name>
    <dbReference type="NCBI Taxonomy" id="323732"/>
    <lineage>
        <taxon>Eukaryota</taxon>
        <taxon>Sar</taxon>
        <taxon>Alveolata</taxon>
        <taxon>Apicomplexa</taxon>
        <taxon>Aconoidasida</taxon>
        <taxon>Piroplasmida</taxon>
        <taxon>Babesiidae</taxon>
        <taxon>Babesia</taxon>
    </lineage>
</organism>
<comment type="caution">
    <text evidence="2">The sequence shown here is derived from an EMBL/GenBank/DDBJ whole genome shotgun (WGS) entry which is preliminary data.</text>
</comment>
<reference evidence="2" key="1">
    <citation type="journal article" date="2023" name="Nat. Microbiol.">
        <title>Babesia duncani multi-omics identifies virulence factors and drug targets.</title>
        <authorList>
            <person name="Singh P."/>
            <person name="Lonardi S."/>
            <person name="Liang Q."/>
            <person name="Vydyam P."/>
            <person name="Khabirova E."/>
            <person name="Fang T."/>
            <person name="Gihaz S."/>
            <person name="Thekkiniath J."/>
            <person name="Munshi M."/>
            <person name="Abel S."/>
            <person name="Ciampossin L."/>
            <person name="Batugedara G."/>
            <person name="Gupta M."/>
            <person name="Lu X.M."/>
            <person name="Lenz T."/>
            <person name="Chakravarty S."/>
            <person name="Cornillot E."/>
            <person name="Hu Y."/>
            <person name="Ma W."/>
            <person name="Gonzalez L.M."/>
            <person name="Sanchez S."/>
            <person name="Estrada K."/>
            <person name="Sanchez-Flores A."/>
            <person name="Montero E."/>
            <person name="Harb O.S."/>
            <person name="Le Roch K.G."/>
            <person name="Mamoun C.B."/>
        </authorList>
    </citation>
    <scope>NUCLEOTIDE SEQUENCE</scope>
    <source>
        <strain evidence="2">WA1</strain>
    </source>
</reference>
<dbReference type="InterPro" id="IPR021151">
    <property type="entry name" value="GINS_A"/>
</dbReference>
<dbReference type="EMBL" id="JALLKP010000003">
    <property type="protein sequence ID" value="KAK2196121.1"/>
    <property type="molecule type" value="Genomic_DNA"/>
</dbReference>
<dbReference type="GeneID" id="94337018"/>
<sequence>MLNLTGDVHELVQRHSSVSQHVDFVKVPCTPTKPLPGLVFLSPKAMEELKSNARKDELLPGDELELFLFYAKHLYKQGACTISFPNFYKSAAALIAEATATSVGSLSPFYFQLGYELCNLLPETQWPVANLQNILKEAERIRRCYLVKRRHTIDDTFLMGLTHNEKKRLLHIQLKNSISLQCTHAW</sequence>
<dbReference type="Pfam" id="PF05916">
    <property type="entry name" value="Sld5"/>
    <property type="match status" value="1"/>
</dbReference>
<proteinExistence type="predicted"/>
<gene>
    <name evidence="2" type="ORF">BdWA1_002721</name>
</gene>
<name>A0AAD9UNQ3_9APIC</name>
<dbReference type="AlphaFoldDB" id="A0AAD9UNQ3"/>
<dbReference type="InterPro" id="IPR038437">
    <property type="entry name" value="GINS_Psf3_sf"/>
</dbReference>
<evidence type="ECO:0000313" key="2">
    <source>
        <dbReference type="EMBL" id="KAK2196121.1"/>
    </source>
</evidence>
<dbReference type="GO" id="GO:0000811">
    <property type="term" value="C:GINS complex"/>
    <property type="evidence" value="ECO:0007669"/>
    <property type="project" value="TreeGrafter"/>
</dbReference>
<evidence type="ECO:0000259" key="1">
    <source>
        <dbReference type="Pfam" id="PF05916"/>
    </source>
</evidence>
<keyword evidence="3" id="KW-1185">Reference proteome</keyword>